<evidence type="ECO:0000313" key="2">
    <source>
        <dbReference type="Proteomes" id="UP000018467"/>
    </source>
</evidence>
<reference evidence="2" key="1">
    <citation type="submission" date="2013-03" db="EMBL/GenBank/DDBJ databases">
        <authorList>
            <person name="Jeffery W."/>
            <person name="Warren W."/>
            <person name="Wilson R.K."/>
        </authorList>
    </citation>
    <scope>NUCLEOTIDE SEQUENCE</scope>
    <source>
        <strain evidence="2">female</strain>
    </source>
</reference>
<organism evidence="1 2">
    <name type="scientific">Astyanax mexicanus</name>
    <name type="common">Blind cave fish</name>
    <name type="synonym">Astyanax fasciatus mexicanus</name>
    <dbReference type="NCBI Taxonomy" id="7994"/>
    <lineage>
        <taxon>Eukaryota</taxon>
        <taxon>Metazoa</taxon>
        <taxon>Chordata</taxon>
        <taxon>Craniata</taxon>
        <taxon>Vertebrata</taxon>
        <taxon>Euteleostomi</taxon>
        <taxon>Actinopterygii</taxon>
        <taxon>Neopterygii</taxon>
        <taxon>Teleostei</taxon>
        <taxon>Ostariophysi</taxon>
        <taxon>Characiformes</taxon>
        <taxon>Characoidei</taxon>
        <taxon>Acestrorhamphidae</taxon>
        <taxon>Acestrorhamphinae</taxon>
        <taxon>Astyanax</taxon>
    </lineage>
</organism>
<dbReference type="InParanoid" id="A0A3B1KJP1"/>
<proteinExistence type="predicted"/>
<sequence>VVAHTCSPSYFRRLRQENCLNPGAGGCMKQDLCHLHSSLGDRVRPSVSKKKKMPGWTWPHICKS</sequence>
<keyword evidence="2" id="KW-1185">Reference proteome</keyword>
<dbReference type="AlphaFoldDB" id="A0A3B1KJP1"/>
<evidence type="ECO:0000313" key="1">
    <source>
        <dbReference type="Ensembl" id="ENSAMXP00000054803.1"/>
    </source>
</evidence>
<dbReference type="Ensembl" id="ENSAMXT00000054159.1">
    <property type="protein sequence ID" value="ENSAMXP00000054803.1"/>
    <property type="gene ID" value="ENSAMXG00000030321.1"/>
</dbReference>
<dbReference type="Bgee" id="ENSAMXG00000030321">
    <property type="expression patterns" value="Expressed in bone element and 3 other cell types or tissues"/>
</dbReference>
<dbReference type="Proteomes" id="UP000018467">
    <property type="component" value="Unassembled WGS sequence"/>
</dbReference>
<reference evidence="1" key="4">
    <citation type="submission" date="2025-09" db="UniProtKB">
        <authorList>
            <consortium name="Ensembl"/>
        </authorList>
    </citation>
    <scope>IDENTIFICATION</scope>
</reference>
<name>A0A3B1KJP1_ASTMX</name>
<accession>A0A3B1KJP1</accession>
<reference evidence="2" key="2">
    <citation type="journal article" date="2014" name="Nat. Commun.">
        <title>The cavefish genome reveals candidate genes for eye loss.</title>
        <authorList>
            <person name="McGaugh S.E."/>
            <person name="Gross J.B."/>
            <person name="Aken B."/>
            <person name="Blin M."/>
            <person name="Borowsky R."/>
            <person name="Chalopin D."/>
            <person name="Hinaux H."/>
            <person name="Jeffery W.R."/>
            <person name="Keene A."/>
            <person name="Ma L."/>
            <person name="Minx P."/>
            <person name="Murphy D."/>
            <person name="O'Quin K.E."/>
            <person name="Retaux S."/>
            <person name="Rohner N."/>
            <person name="Searle S.M."/>
            <person name="Stahl B.A."/>
            <person name="Tabin C."/>
            <person name="Volff J.N."/>
            <person name="Yoshizawa M."/>
            <person name="Warren W.C."/>
        </authorList>
    </citation>
    <scope>NUCLEOTIDE SEQUENCE [LARGE SCALE GENOMIC DNA]</scope>
    <source>
        <strain evidence="2">female</strain>
    </source>
</reference>
<protein>
    <submittedName>
        <fullName evidence="1">Uncharacterized protein</fullName>
    </submittedName>
</protein>
<reference evidence="1" key="3">
    <citation type="submission" date="2025-08" db="UniProtKB">
        <authorList>
            <consortium name="Ensembl"/>
        </authorList>
    </citation>
    <scope>IDENTIFICATION</scope>
</reference>